<organism evidence="1 2">
    <name type="scientific">Terrisporobacter mayombei</name>
    <dbReference type="NCBI Taxonomy" id="1541"/>
    <lineage>
        <taxon>Bacteria</taxon>
        <taxon>Bacillati</taxon>
        <taxon>Bacillota</taxon>
        <taxon>Clostridia</taxon>
        <taxon>Peptostreptococcales</taxon>
        <taxon>Peptostreptococcaceae</taxon>
        <taxon>Terrisporobacter</taxon>
    </lineage>
</organism>
<evidence type="ECO:0000313" key="2">
    <source>
        <dbReference type="Proteomes" id="UP001235030"/>
    </source>
</evidence>
<name>A0ABY9PYY8_9FIRM</name>
<dbReference type="Proteomes" id="UP001235030">
    <property type="component" value="Chromosome"/>
</dbReference>
<dbReference type="RefSeq" id="WP_228104472.1">
    <property type="nucleotide sequence ID" value="NZ_CP101637.1"/>
</dbReference>
<evidence type="ECO:0000313" key="1">
    <source>
        <dbReference type="EMBL" id="WMT80214.1"/>
    </source>
</evidence>
<keyword evidence="2" id="KW-1185">Reference proteome</keyword>
<sequence length="128" mass="14980">MLDIKELSKWINKYLNDVPSNAIAINFNIYESEQDTYDIQLIATDVFDEDDEDDEDWACEEIFSTKEDLFSIHINEKIKRWEDGLVYIKNMIEECLKCNGNIDYLKNMQGIGVGFVDGDIELINLHVY</sequence>
<reference evidence="1 2" key="1">
    <citation type="submission" date="2022-07" db="EMBL/GenBank/DDBJ databases">
        <title>Genome sequence of Terrisporobacter mayombei DSM6539.</title>
        <authorList>
            <person name="Boeer T."/>
            <person name="Bengelsdorf F.R."/>
            <person name="Daniel R."/>
            <person name="Poehlein A."/>
        </authorList>
    </citation>
    <scope>NUCLEOTIDE SEQUENCE [LARGE SCALE GENOMIC DNA]</scope>
    <source>
        <strain evidence="1 2">DSM 6539</strain>
    </source>
</reference>
<gene>
    <name evidence="1" type="ORF">TEMA_05270</name>
</gene>
<proteinExistence type="predicted"/>
<protein>
    <submittedName>
        <fullName evidence="1">Uncharacterized protein</fullName>
    </submittedName>
</protein>
<accession>A0ABY9PYY8</accession>
<dbReference type="EMBL" id="CP101637">
    <property type="protein sequence ID" value="WMT80214.1"/>
    <property type="molecule type" value="Genomic_DNA"/>
</dbReference>